<name>A0A1E5C0Y0_9GAMM</name>
<dbReference type="EMBL" id="AJWN02000090">
    <property type="protein sequence ID" value="OEE59166.1"/>
    <property type="molecule type" value="Genomic_DNA"/>
</dbReference>
<feature type="transmembrane region" description="Helical" evidence="6">
    <location>
        <begin position="360"/>
        <end position="385"/>
    </location>
</feature>
<feature type="transmembrane region" description="Helical" evidence="6">
    <location>
        <begin position="324"/>
        <end position="348"/>
    </location>
</feature>
<feature type="transmembrane region" description="Helical" evidence="6">
    <location>
        <begin position="227"/>
        <end position="250"/>
    </location>
</feature>
<evidence type="ECO:0000256" key="4">
    <source>
        <dbReference type="ARBA" id="ARBA00022989"/>
    </source>
</evidence>
<keyword evidence="2" id="KW-0813">Transport</keyword>
<feature type="transmembrane region" description="Helical" evidence="6">
    <location>
        <begin position="141"/>
        <end position="174"/>
    </location>
</feature>
<sequence length="471" mass="50583">MRVQAKYILPILIPLVVMLLPASVFPFETLTVMQQRAIALFLLAALCWVLEPIPIYATSVLVIVLELLFLSDKGLIWFRADAGTPEFGGLLHYSDIMATFASPIIMLFLGGFFLAMAATKYRLDVNLARVLLKPFGHKPQMVMAGLMLITAVFSMFMSNTATTAMMLAILTPILMVFKPNDPGKIAFALSIPVAANIGGIGTPIGTPPNAIALQYLTGENLITFGEWMAFGVPFVAVMLVLAWALLSYLFPSNEQSISLSIKGKFLKTPKAITVYVTFATTVLLWLMGSRHGMNAYTVALIPVAVFSMTGIINKEDLKKVSWDVLWLVSGGFALGLALDKTGLARLIVHSIPFENFAPEIVLLGAAALCLLMANFMSHTATANLLMPIMAALGMSMTSLSSLGGEATLILIVTFAASLGMSLPISTPPNALAHATGHVNSNQMAKVGVVLGIVGVALSFVMVWILRLVNFL</sequence>
<dbReference type="InterPro" id="IPR004680">
    <property type="entry name" value="Cit_transptr-like_dom"/>
</dbReference>
<dbReference type="Pfam" id="PF03600">
    <property type="entry name" value="CitMHS"/>
    <property type="match status" value="1"/>
</dbReference>
<feature type="transmembrane region" description="Helical" evidence="6">
    <location>
        <begin position="7"/>
        <end position="25"/>
    </location>
</feature>
<evidence type="ECO:0000313" key="9">
    <source>
        <dbReference type="Proteomes" id="UP000095039"/>
    </source>
</evidence>
<feature type="transmembrane region" description="Helical" evidence="6">
    <location>
        <begin position="406"/>
        <end position="426"/>
    </location>
</feature>
<keyword evidence="3 6" id="KW-0812">Transmembrane</keyword>
<dbReference type="NCBIfam" id="TIGR00785">
    <property type="entry name" value="dass"/>
    <property type="match status" value="1"/>
</dbReference>
<evidence type="ECO:0000256" key="1">
    <source>
        <dbReference type="ARBA" id="ARBA00004141"/>
    </source>
</evidence>
<dbReference type="RefSeq" id="WP_016961410.1">
    <property type="nucleotide sequence ID" value="NZ_AJWN02000090.1"/>
</dbReference>
<keyword evidence="5 6" id="KW-0472">Membrane</keyword>
<feature type="transmembrane region" description="Helical" evidence="6">
    <location>
        <begin position="186"/>
        <end position="207"/>
    </location>
</feature>
<protein>
    <submittedName>
        <fullName evidence="8">Dihydroorotate dehydrogenase</fullName>
    </submittedName>
</protein>
<dbReference type="PANTHER" id="PTHR10283">
    <property type="entry name" value="SOLUTE CARRIER FAMILY 13 MEMBER"/>
    <property type="match status" value="1"/>
</dbReference>
<evidence type="ECO:0000256" key="2">
    <source>
        <dbReference type="ARBA" id="ARBA00022448"/>
    </source>
</evidence>
<feature type="domain" description="Citrate transporter-like" evidence="7">
    <location>
        <begin position="46"/>
        <end position="397"/>
    </location>
</feature>
<evidence type="ECO:0000259" key="7">
    <source>
        <dbReference type="Pfam" id="PF03600"/>
    </source>
</evidence>
<reference evidence="8 9" key="1">
    <citation type="journal article" date="2012" name="Science">
        <title>Ecological populations of bacteria act as socially cohesive units of antibiotic production and resistance.</title>
        <authorList>
            <person name="Cordero O.X."/>
            <person name="Wildschutte H."/>
            <person name="Kirkup B."/>
            <person name="Proehl S."/>
            <person name="Ngo L."/>
            <person name="Hussain F."/>
            <person name="Le Roux F."/>
            <person name="Mincer T."/>
            <person name="Polz M.F."/>
        </authorList>
    </citation>
    <scope>NUCLEOTIDE SEQUENCE [LARGE SCALE GENOMIC DNA]</scope>
    <source>
        <strain evidence="8 9">FF-454</strain>
    </source>
</reference>
<feature type="transmembrane region" description="Helical" evidence="6">
    <location>
        <begin position="446"/>
        <end position="468"/>
    </location>
</feature>
<dbReference type="GO" id="GO:0005315">
    <property type="term" value="F:phosphate transmembrane transporter activity"/>
    <property type="evidence" value="ECO:0007669"/>
    <property type="project" value="TreeGrafter"/>
</dbReference>
<evidence type="ECO:0000256" key="5">
    <source>
        <dbReference type="ARBA" id="ARBA00023136"/>
    </source>
</evidence>
<evidence type="ECO:0000256" key="3">
    <source>
        <dbReference type="ARBA" id="ARBA00022692"/>
    </source>
</evidence>
<evidence type="ECO:0000256" key="6">
    <source>
        <dbReference type="SAM" id="Phobius"/>
    </source>
</evidence>
<feature type="transmembrane region" description="Helical" evidence="6">
    <location>
        <begin position="271"/>
        <end position="287"/>
    </location>
</feature>
<evidence type="ECO:0000313" key="8">
    <source>
        <dbReference type="EMBL" id="OEE59166.1"/>
    </source>
</evidence>
<feature type="transmembrane region" description="Helical" evidence="6">
    <location>
        <begin position="37"/>
        <end position="70"/>
    </location>
</feature>
<organism evidence="8 9">
    <name type="scientific">Enterovibrio norvegicus FF-454</name>
    <dbReference type="NCBI Taxonomy" id="1185651"/>
    <lineage>
        <taxon>Bacteria</taxon>
        <taxon>Pseudomonadati</taxon>
        <taxon>Pseudomonadota</taxon>
        <taxon>Gammaproteobacteria</taxon>
        <taxon>Vibrionales</taxon>
        <taxon>Vibrionaceae</taxon>
        <taxon>Enterovibrio</taxon>
    </lineage>
</organism>
<keyword evidence="4 6" id="KW-1133">Transmembrane helix</keyword>
<gene>
    <name evidence="8" type="ORF">A1OK_03910</name>
</gene>
<accession>A0A1E5C0Y0</accession>
<dbReference type="PANTHER" id="PTHR10283:SF92">
    <property type="entry name" value="LOW-AFFINITY PHOSPHATE TRANSPORTER PHO91"/>
    <property type="match status" value="1"/>
</dbReference>
<comment type="caution">
    <text evidence="8">The sequence shown here is derived from an EMBL/GenBank/DDBJ whole genome shotgun (WGS) entry which is preliminary data.</text>
</comment>
<feature type="transmembrane region" description="Helical" evidence="6">
    <location>
        <begin position="293"/>
        <end position="312"/>
    </location>
</feature>
<comment type="subcellular location">
    <subcellularLocation>
        <location evidence="1">Membrane</location>
        <topology evidence="1">Multi-pass membrane protein</topology>
    </subcellularLocation>
</comment>
<keyword evidence="9" id="KW-1185">Reference proteome</keyword>
<dbReference type="InterPro" id="IPR001898">
    <property type="entry name" value="SLC13A/DASS"/>
</dbReference>
<dbReference type="AlphaFoldDB" id="A0A1E5C0Y0"/>
<feature type="transmembrane region" description="Helical" evidence="6">
    <location>
        <begin position="100"/>
        <end position="121"/>
    </location>
</feature>
<proteinExistence type="predicted"/>
<dbReference type="GO" id="GO:0005886">
    <property type="term" value="C:plasma membrane"/>
    <property type="evidence" value="ECO:0007669"/>
    <property type="project" value="TreeGrafter"/>
</dbReference>
<dbReference type="Proteomes" id="UP000095039">
    <property type="component" value="Unassembled WGS sequence"/>
</dbReference>